<proteinExistence type="predicted"/>
<dbReference type="EMBL" id="MH349359">
    <property type="protein sequence ID" value="AXO78652.1"/>
    <property type="molecule type" value="Genomic_DNA"/>
</dbReference>
<evidence type="ECO:0000256" key="2">
    <source>
        <dbReference type="SAM" id="Phobius"/>
    </source>
</evidence>
<geneLocation type="mitochondrion" evidence="3"/>
<evidence type="ECO:0000256" key="1">
    <source>
        <dbReference type="SAM" id="MobiDB-lite"/>
    </source>
</evidence>
<organism evidence="3">
    <name type="scientific">Sinanodonta woodiana</name>
    <name type="common">Chinese pond mussel</name>
    <name type="synonym">Anodonta woodiana</name>
    <dbReference type="NCBI Taxonomy" id="1069815"/>
    <lineage>
        <taxon>Eukaryota</taxon>
        <taxon>Metazoa</taxon>
        <taxon>Spiralia</taxon>
        <taxon>Lophotrochozoa</taxon>
        <taxon>Mollusca</taxon>
        <taxon>Bivalvia</taxon>
        <taxon>Autobranchia</taxon>
        <taxon>Heteroconchia</taxon>
        <taxon>Palaeoheterodonta</taxon>
        <taxon>Unionida</taxon>
        <taxon>Unionoidea</taxon>
        <taxon>Unionidae</taxon>
        <taxon>Unioninae</taxon>
        <taxon>Sinanodonta</taxon>
    </lineage>
</organism>
<keyword evidence="2" id="KW-0812">Transmembrane</keyword>
<evidence type="ECO:0000313" key="3">
    <source>
        <dbReference type="EMBL" id="AXO78609.1"/>
    </source>
</evidence>
<dbReference type="AlphaFoldDB" id="A0A346HGS3"/>
<keyword evidence="2" id="KW-1133">Transmembrane helix</keyword>
<reference evidence="3" key="1">
    <citation type="journal article" date="2018" name="PeerJ">
        <title>Complete paternally inherited mitogenomes of two freshwater mussels Unio pictorum and Sinanodonta woodiana (Bivalvia: Unionidae).</title>
        <authorList>
            <person name="Burzynski A."/>
            <person name="Soroka M."/>
        </authorList>
    </citation>
    <scope>NUCLEOTIDE SEQUENCE</scope>
    <source>
        <strain evidence="4">AW10</strain>
        <strain evidence="3">AW5</strain>
    </source>
</reference>
<keyword evidence="3" id="KW-0496">Mitochondrion</keyword>
<sequence length="200" mass="22225">MLKNMTEFTQWIKLCFSLSPYVTITMVFMFSLIIFGLARVIYYYGFSVFEMLVTFMVGSSWFTDKSNDIVKDEKVGSDGKDSLDSRKVLGDSNSDSNNGNKPGGDGPLGEQGFLKVDDFIMLSTLIKGWVKEGIKEALKDFILKEAKKKKESVVKGEGTSPKKSKKALDVGEGAVSSKKKKNSSKKELVNKDVITKDKDL</sequence>
<feature type="compositionally biased region" description="Basic and acidic residues" evidence="1">
    <location>
        <begin position="73"/>
        <end position="89"/>
    </location>
</feature>
<name>A0A346HGS3_SINWO</name>
<feature type="compositionally biased region" description="Low complexity" evidence="1">
    <location>
        <begin position="90"/>
        <end position="100"/>
    </location>
</feature>
<keyword evidence="2" id="KW-0472">Membrane</keyword>
<accession>A0A346HGS3</accession>
<feature type="compositionally biased region" description="Basic and acidic residues" evidence="1">
    <location>
        <begin position="184"/>
        <end position="200"/>
    </location>
</feature>
<evidence type="ECO:0000313" key="4">
    <source>
        <dbReference type="EMBL" id="AXO78652.1"/>
    </source>
</evidence>
<feature type="region of interest" description="Disordered" evidence="1">
    <location>
        <begin position="147"/>
        <end position="200"/>
    </location>
</feature>
<feature type="transmembrane region" description="Helical" evidence="2">
    <location>
        <begin position="12"/>
        <end position="35"/>
    </location>
</feature>
<dbReference type="EMBL" id="MH349356">
    <property type="protein sequence ID" value="AXO78609.1"/>
    <property type="molecule type" value="Genomic_DNA"/>
</dbReference>
<feature type="transmembrane region" description="Helical" evidence="2">
    <location>
        <begin position="41"/>
        <end position="62"/>
    </location>
</feature>
<protein>
    <submittedName>
        <fullName evidence="3">M-ORF1</fullName>
    </submittedName>
</protein>
<feature type="region of interest" description="Disordered" evidence="1">
    <location>
        <begin position="73"/>
        <end position="107"/>
    </location>
</feature>